<comment type="caution">
    <text evidence="2">The sequence shown here is derived from an EMBL/GenBank/DDBJ whole genome shotgun (WGS) entry which is preliminary data.</text>
</comment>
<evidence type="ECO:0000313" key="3">
    <source>
        <dbReference type="Proteomes" id="UP001172109"/>
    </source>
</evidence>
<accession>A0AAP4VNY9</accession>
<reference evidence="2" key="1">
    <citation type="submission" date="2023-07" db="EMBL/GenBank/DDBJ databases">
        <title>A collection of bacterial strains from the Burkholderia cepacia Research Laboratory and Repository.</title>
        <authorList>
            <person name="Lipuma J."/>
            <person name="Spilker T."/>
            <person name="Caverly L."/>
        </authorList>
    </citation>
    <scope>NUCLEOTIDE SEQUENCE</scope>
    <source>
        <strain evidence="2">AU44979</strain>
    </source>
</reference>
<feature type="compositionally biased region" description="Polar residues" evidence="1">
    <location>
        <begin position="78"/>
        <end position="97"/>
    </location>
</feature>
<dbReference type="RefSeq" id="WP_105816904.1">
    <property type="nucleotide sequence ID" value="NZ_CADEUY010000005.1"/>
</dbReference>
<feature type="compositionally biased region" description="Polar residues" evidence="1">
    <location>
        <begin position="119"/>
        <end position="131"/>
    </location>
</feature>
<feature type="compositionally biased region" description="Basic and acidic residues" evidence="1">
    <location>
        <begin position="170"/>
        <end position="185"/>
    </location>
</feature>
<organism evidence="2 3">
    <name type="scientific">Burkholderia contaminans</name>
    <dbReference type="NCBI Taxonomy" id="488447"/>
    <lineage>
        <taxon>Bacteria</taxon>
        <taxon>Pseudomonadati</taxon>
        <taxon>Pseudomonadota</taxon>
        <taxon>Betaproteobacteria</taxon>
        <taxon>Burkholderiales</taxon>
        <taxon>Burkholderiaceae</taxon>
        <taxon>Burkholderia</taxon>
        <taxon>Burkholderia cepacia complex</taxon>
    </lineage>
</organism>
<gene>
    <name evidence="2" type="ORF">QZM56_33310</name>
</gene>
<name>A0AAP4VNY9_9BURK</name>
<protein>
    <submittedName>
        <fullName evidence="2">Uncharacterized protein</fullName>
    </submittedName>
</protein>
<feature type="region of interest" description="Disordered" evidence="1">
    <location>
        <begin position="1"/>
        <end position="195"/>
    </location>
</feature>
<evidence type="ECO:0000313" key="2">
    <source>
        <dbReference type="EMBL" id="MDN7569386.1"/>
    </source>
</evidence>
<sequence>MSTHSSDTSKDDAVTRANAEGSAGSVVKQPHQSIQVPTPAYVERPAEATAGGNWGGVGTSQQASSPADATASVLRGTAYQSTAHSTGAVGQQTQESNPAVARPGGVATIEDPPEYTAANPDTASKSDQSGALETMPQESLRGGQLKWNEQRSDLALDPAEPGIPSAGDPINHDDPVGDRVEKPDDLSPFGGGGVN</sequence>
<dbReference type="Proteomes" id="UP001172109">
    <property type="component" value="Unassembled WGS sequence"/>
</dbReference>
<evidence type="ECO:0000256" key="1">
    <source>
        <dbReference type="SAM" id="MobiDB-lite"/>
    </source>
</evidence>
<dbReference type="AlphaFoldDB" id="A0AAP4VNY9"/>
<proteinExistence type="predicted"/>
<dbReference type="EMBL" id="JAUJQS010000035">
    <property type="protein sequence ID" value="MDN7569386.1"/>
    <property type="molecule type" value="Genomic_DNA"/>
</dbReference>